<dbReference type="GO" id="GO:0006099">
    <property type="term" value="P:tricarboxylic acid cycle"/>
    <property type="evidence" value="ECO:0007669"/>
    <property type="project" value="UniProtKB-KW"/>
</dbReference>
<feature type="active site" description="Proton donor" evidence="6">
    <location>
        <position position="463"/>
    </location>
</feature>
<dbReference type="Gene3D" id="1.20.1220.12">
    <property type="entry name" value="Malate synthase, domain III"/>
    <property type="match status" value="1"/>
</dbReference>
<feature type="active site" description="Proton acceptor" evidence="6">
    <location>
        <position position="184"/>
    </location>
</feature>
<dbReference type="Pfam" id="PF01274">
    <property type="entry name" value="MS_TIM-barrel"/>
    <property type="match status" value="1"/>
</dbReference>
<evidence type="ECO:0000313" key="10">
    <source>
        <dbReference type="Proteomes" id="UP000481153"/>
    </source>
</evidence>
<proteinExistence type="predicted"/>
<evidence type="ECO:0000259" key="7">
    <source>
        <dbReference type="Pfam" id="PF01274"/>
    </source>
</evidence>
<dbReference type="PANTHER" id="PTHR42902">
    <property type="entry name" value="MALATE SYNTHASE"/>
    <property type="match status" value="1"/>
</dbReference>
<dbReference type="GO" id="GO:0006097">
    <property type="term" value="P:glyoxylate cycle"/>
    <property type="evidence" value="ECO:0007669"/>
    <property type="project" value="UniProtKB-KW"/>
</dbReference>
<dbReference type="SUPFAM" id="SSF51645">
    <property type="entry name" value="Malate synthase G"/>
    <property type="match status" value="1"/>
</dbReference>
<protein>
    <recommendedName>
        <fullName evidence="1">malate synthase</fullName>
        <ecNumber evidence="1">2.3.3.9</ecNumber>
    </recommendedName>
</protein>
<evidence type="ECO:0000256" key="2">
    <source>
        <dbReference type="ARBA" id="ARBA00022435"/>
    </source>
</evidence>
<dbReference type="FunFam" id="1.20.1220.12:FF:000001">
    <property type="entry name" value="Malate synthase"/>
    <property type="match status" value="1"/>
</dbReference>
<name>A0A6G0WXD3_9STRA</name>
<feature type="domain" description="Malate synthase TIM barrel" evidence="7">
    <location>
        <begin position="181"/>
        <end position="409"/>
    </location>
</feature>
<dbReference type="GO" id="GO:0005737">
    <property type="term" value="C:cytoplasm"/>
    <property type="evidence" value="ECO:0007669"/>
    <property type="project" value="TreeGrafter"/>
</dbReference>
<dbReference type="PIRSF" id="PIRSF001363">
    <property type="entry name" value="Malate_synth"/>
    <property type="match status" value="1"/>
</dbReference>
<comment type="catalytic activity">
    <reaction evidence="5">
        <text>glyoxylate + acetyl-CoA + H2O = (S)-malate + CoA + H(+)</text>
        <dbReference type="Rhea" id="RHEA:18181"/>
        <dbReference type="ChEBI" id="CHEBI:15377"/>
        <dbReference type="ChEBI" id="CHEBI:15378"/>
        <dbReference type="ChEBI" id="CHEBI:15589"/>
        <dbReference type="ChEBI" id="CHEBI:36655"/>
        <dbReference type="ChEBI" id="CHEBI:57287"/>
        <dbReference type="ChEBI" id="CHEBI:57288"/>
        <dbReference type="EC" id="2.3.3.9"/>
    </reaction>
</comment>
<dbReference type="EC" id="2.3.3.9" evidence="1"/>
<feature type="domain" description="Malate synthase C-terminal" evidence="8">
    <location>
        <begin position="430"/>
        <end position="506"/>
    </location>
</feature>
<dbReference type="InterPro" id="IPR011076">
    <property type="entry name" value="Malate_synth_sf"/>
</dbReference>
<evidence type="ECO:0000259" key="8">
    <source>
        <dbReference type="Pfam" id="PF20659"/>
    </source>
</evidence>
<dbReference type="InterPro" id="IPR001465">
    <property type="entry name" value="Malate_synthase_TIM"/>
</dbReference>
<dbReference type="VEuPathDB" id="FungiDB:AeMF1_001096"/>
<keyword evidence="3" id="KW-0816">Tricarboxylic acid cycle</keyword>
<dbReference type="InterPro" id="IPR006252">
    <property type="entry name" value="Malate_synthA"/>
</dbReference>
<keyword evidence="4" id="KW-0808">Transferase</keyword>
<dbReference type="EMBL" id="VJMJ01000137">
    <property type="protein sequence ID" value="KAF0732154.1"/>
    <property type="molecule type" value="Genomic_DNA"/>
</dbReference>
<organism evidence="9 10">
    <name type="scientific">Aphanomyces euteiches</name>
    <dbReference type="NCBI Taxonomy" id="100861"/>
    <lineage>
        <taxon>Eukaryota</taxon>
        <taxon>Sar</taxon>
        <taxon>Stramenopiles</taxon>
        <taxon>Oomycota</taxon>
        <taxon>Saprolegniomycetes</taxon>
        <taxon>Saprolegniales</taxon>
        <taxon>Verrucalvaceae</taxon>
        <taxon>Aphanomyces</taxon>
    </lineage>
</organism>
<keyword evidence="10" id="KW-1185">Reference proteome</keyword>
<dbReference type="InterPro" id="IPR048355">
    <property type="entry name" value="MS_C"/>
</dbReference>
<evidence type="ECO:0000256" key="4">
    <source>
        <dbReference type="ARBA" id="ARBA00022679"/>
    </source>
</evidence>
<dbReference type="FunFam" id="3.20.20.360:FF:000001">
    <property type="entry name" value="Malate synthase"/>
    <property type="match status" value="1"/>
</dbReference>
<dbReference type="InterPro" id="IPR044856">
    <property type="entry name" value="Malate_synth_C_sf"/>
</dbReference>
<dbReference type="Proteomes" id="UP000481153">
    <property type="component" value="Unassembled WGS sequence"/>
</dbReference>
<gene>
    <name evidence="9" type="ORF">Ae201684_010804</name>
</gene>
<evidence type="ECO:0000313" key="9">
    <source>
        <dbReference type="EMBL" id="KAF0732154.1"/>
    </source>
</evidence>
<dbReference type="InterPro" id="IPR046363">
    <property type="entry name" value="MS_N_TIM-barrel_dom"/>
</dbReference>
<dbReference type="Pfam" id="PF20659">
    <property type="entry name" value="MS_C"/>
    <property type="match status" value="1"/>
</dbReference>
<dbReference type="Gene3D" id="3.20.20.360">
    <property type="entry name" value="Malate synthase, domain 3"/>
    <property type="match status" value="1"/>
</dbReference>
<evidence type="ECO:0000256" key="6">
    <source>
        <dbReference type="PIRSR" id="PIRSR001363-1"/>
    </source>
</evidence>
<comment type="caution">
    <text evidence="9">The sequence shown here is derived from an EMBL/GenBank/DDBJ whole genome shotgun (WGS) entry which is preliminary data.</text>
</comment>
<reference evidence="9 10" key="1">
    <citation type="submission" date="2019-07" db="EMBL/GenBank/DDBJ databases">
        <title>Genomics analysis of Aphanomyces spp. identifies a new class of oomycete effector associated with host adaptation.</title>
        <authorList>
            <person name="Gaulin E."/>
        </authorList>
    </citation>
    <scope>NUCLEOTIDE SEQUENCE [LARGE SCALE GENOMIC DNA]</scope>
    <source>
        <strain evidence="9 10">ATCC 201684</strain>
    </source>
</reference>
<keyword evidence="2" id="KW-0329">Glyoxylate bypass</keyword>
<dbReference type="AlphaFoldDB" id="A0A6G0WXD3"/>
<evidence type="ECO:0000256" key="1">
    <source>
        <dbReference type="ARBA" id="ARBA00012636"/>
    </source>
</evidence>
<evidence type="ECO:0000256" key="3">
    <source>
        <dbReference type="ARBA" id="ARBA00022532"/>
    </source>
</evidence>
<accession>A0A6G0WXD3</accession>
<dbReference type="GO" id="GO:0004474">
    <property type="term" value="F:malate synthase activity"/>
    <property type="evidence" value="ECO:0007669"/>
    <property type="project" value="UniProtKB-EC"/>
</dbReference>
<evidence type="ECO:0000256" key="5">
    <source>
        <dbReference type="ARBA" id="ARBA00047918"/>
    </source>
</evidence>
<sequence>MISRAKDRLSTLRAHLNGNQNEPSMHVLPALTARSAALEQDFAEVLTPHAQQFLGRLIMHFQKDVEELHLARRQRQIQVDSCRTLDEAYATCKFKSAPENDWTIDPLPTILQDRRVDIGDISPARHEDFVRALNSGAQGVQVDFDDGHCPTWHNTIVGHKNLMHAARGCLAGMASHSTALLLVRPRAWNMNEEHVVVQGSVAPGALFDFGLHMFHSGVRLWKSRRGPFFYLPKLESASEAALWARIFNYTEVELGIPRGTIKATVLIESIFAAFEMDAILYELRHYSSGLNCGMWDYTASILSKFRSFRECTLPDRQNCVSMKSPFLANYMHLLIETCHKRGAPATTGMIPFDFSHVSPTERAAFVDKAKNGKLYEAQAGADGALVYDAALVPVVQEIFESVRQAQAMKRATLESLEARALLDLPAGDVTLHSIRFNLRVVMHYVASWIEGKGVVVVDHCVEDSATAEISRSQLWQWIKYQQPVHGTNQVVTIRMVLDLMTEIEEELPTSHVTFQHF</sequence>
<dbReference type="PANTHER" id="PTHR42902:SF2">
    <property type="entry name" value="MALATE SYNTHASE"/>
    <property type="match status" value="1"/>
</dbReference>